<evidence type="ECO:0000256" key="10">
    <source>
        <dbReference type="ARBA" id="ARBA00022974"/>
    </source>
</evidence>
<keyword evidence="5" id="KW-0964">Secreted</keyword>
<dbReference type="PANTHER" id="PTHR45712:SF11">
    <property type="entry name" value="BIGLYCAN"/>
    <property type="match status" value="1"/>
</dbReference>
<evidence type="ECO:0000256" key="8">
    <source>
        <dbReference type="ARBA" id="ARBA00022729"/>
    </source>
</evidence>
<keyword evidence="11 14" id="KW-1015">Disulfide bond</keyword>
<keyword evidence="12" id="KW-0325">Glycoprotein</keyword>
<evidence type="ECO:0000313" key="17">
    <source>
        <dbReference type="EMBL" id="TNM87022.1"/>
    </source>
</evidence>
<keyword evidence="6 13" id="KW-0272">Extracellular matrix</keyword>
<keyword evidence="10" id="KW-0654">Proteoglycan</keyword>
<keyword evidence="8 13" id="KW-0732">Signal</keyword>
<dbReference type="Gene3D" id="3.80.10.10">
    <property type="entry name" value="Ribonuclease Inhibitor"/>
    <property type="match status" value="1"/>
</dbReference>
<dbReference type="InterPro" id="IPR050333">
    <property type="entry name" value="SLRP"/>
</dbReference>
<keyword evidence="7" id="KW-0433">Leucine-rich repeat</keyword>
<keyword evidence="18" id="KW-1185">Reference proteome</keyword>
<reference evidence="17 18" key="1">
    <citation type="submission" date="2019-04" db="EMBL/GenBank/DDBJ databases">
        <title>The sequence and de novo assembly of Takifugu bimaculatus genome using PacBio and Hi-C technologies.</title>
        <authorList>
            <person name="Xu P."/>
            <person name="Liu B."/>
            <person name="Zhou Z."/>
        </authorList>
    </citation>
    <scope>NUCLEOTIDE SEQUENCE [LARGE SCALE GENOMIC DNA]</scope>
    <source>
        <strain evidence="17">TB-2018</strain>
        <tissue evidence="17">Muscle</tissue>
    </source>
</reference>
<evidence type="ECO:0000256" key="9">
    <source>
        <dbReference type="ARBA" id="ARBA00022737"/>
    </source>
</evidence>
<dbReference type="Proteomes" id="UP000516260">
    <property type="component" value="Chromosome 7"/>
</dbReference>
<feature type="disulfide bond" evidence="14">
    <location>
        <begin position="324"/>
        <end position="357"/>
    </location>
</feature>
<protein>
    <recommendedName>
        <fullName evidence="4 15">Biglycan</fullName>
    </recommendedName>
</protein>
<feature type="domain" description="LRRNT" evidence="16">
    <location>
        <begin position="65"/>
        <end position="97"/>
    </location>
</feature>
<comment type="subcellular location">
    <subcellularLocation>
        <location evidence="2 13 15">Secreted</location>
        <location evidence="2 13 15">Extracellular space</location>
        <location evidence="2 13 15">Extracellular matrix</location>
    </subcellularLocation>
</comment>
<proteinExistence type="inferred from homology"/>
<evidence type="ECO:0000313" key="18">
    <source>
        <dbReference type="Proteomes" id="UP000516260"/>
    </source>
</evidence>
<evidence type="ECO:0000256" key="5">
    <source>
        <dbReference type="ARBA" id="ARBA00022525"/>
    </source>
</evidence>
<organism evidence="17 18">
    <name type="scientific">Takifugu bimaculatus</name>
    <dbReference type="NCBI Taxonomy" id="433685"/>
    <lineage>
        <taxon>Eukaryota</taxon>
        <taxon>Metazoa</taxon>
        <taxon>Chordata</taxon>
        <taxon>Craniata</taxon>
        <taxon>Vertebrata</taxon>
        <taxon>Euteleostomi</taxon>
        <taxon>Actinopterygii</taxon>
        <taxon>Neopterygii</taxon>
        <taxon>Teleostei</taxon>
        <taxon>Neoteleostei</taxon>
        <taxon>Acanthomorphata</taxon>
        <taxon>Eupercaria</taxon>
        <taxon>Tetraodontiformes</taxon>
        <taxon>Tetradontoidea</taxon>
        <taxon>Tetraodontidae</taxon>
        <taxon>Takifugu</taxon>
    </lineage>
</organism>
<comment type="caution">
    <text evidence="17">The sequence shown here is derived from an EMBL/GenBank/DDBJ whole genome shotgun (WGS) entry which is preliminary data.</text>
</comment>
<dbReference type="AlphaFoldDB" id="A0A4Z2B3U8"/>
<gene>
    <name evidence="17" type="ORF">fugu_007252</name>
</gene>
<keyword evidence="9" id="KW-0677">Repeat</keyword>
<dbReference type="SUPFAM" id="SSF52058">
    <property type="entry name" value="L domain-like"/>
    <property type="match status" value="1"/>
</dbReference>
<feature type="disulfide bond" evidence="14">
    <location>
        <begin position="70"/>
        <end position="79"/>
    </location>
</feature>
<dbReference type="InterPro" id="IPR003591">
    <property type="entry name" value="Leu-rich_rpt_typical-subtyp"/>
</dbReference>
<comment type="similarity">
    <text evidence="3 13 15">Belongs to the small leucine-rich proteoglycan (SLRP) family. SLRP class I subfamily.</text>
</comment>
<dbReference type="InterPro" id="IPR001611">
    <property type="entry name" value="Leu-rich_rpt"/>
</dbReference>
<evidence type="ECO:0000256" key="14">
    <source>
        <dbReference type="PIRSR" id="PIRSR002490-1"/>
    </source>
</evidence>
<dbReference type="PANTHER" id="PTHR45712">
    <property type="entry name" value="AGAP008170-PA"/>
    <property type="match status" value="1"/>
</dbReference>
<dbReference type="InterPro" id="IPR032675">
    <property type="entry name" value="LRR_dom_sf"/>
</dbReference>
<dbReference type="PROSITE" id="PS51450">
    <property type="entry name" value="LRR"/>
    <property type="match status" value="2"/>
</dbReference>
<feature type="signal peptide" evidence="13 15">
    <location>
        <begin position="1"/>
        <end position="22"/>
    </location>
</feature>
<comment type="function">
    <text evidence="1 15">May be involved in collagen fiber assembly.</text>
</comment>
<dbReference type="InterPro" id="IPR016352">
    <property type="entry name" value="SLRP_I_decor/aspor/byglycan"/>
</dbReference>
<dbReference type="GO" id="GO:0005615">
    <property type="term" value="C:extracellular space"/>
    <property type="evidence" value="ECO:0007669"/>
    <property type="project" value="TreeGrafter"/>
</dbReference>
<dbReference type="InterPro" id="IPR000372">
    <property type="entry name" value="LRRNT"/>
</dbReference>
<evidence type="ECO:0000256" key="3">
    <source>
        <dbReference type="ARBA" id="ARBA00009811"/>
    </source>
</evidence>
<dbReference type="SMART" id="SM00013">
    <property type="entry name" value="LRRNT"/>
    <property type="match status" value="1"/>
</dbReference>
<feature type="chain" id="PRO_5021514285" description="Biglycan" evidence="13 15">
    <location>
        <begin position="23"/>
        <end position="371"/>
    </location>
</feature>
<evidence type="ECO:0000256" key="6">
    <source>
        <dbReference type="ARBA" id="ARBA00022530"/>
    </source>
</evidence>
<evidence type="ECO:0000256" key="7">
    <source>
        <dbReference type="ARBA" id="ARBA00022614"/>
    </source>
</evidence>
<sequence length="371" mass="42339">MWPHYPLLLWLCAVRLLSPSSALPFEQRGFWDFAMDSLDKGEMMTMIRDEEEGSTPTEPTSDFATCPFGCQCHLRVVQCSDLGLTEVPQNIPLDTKFLDLQNNRIQEIKENDFKGLTNLYALSLRNNLIQKVHPKAFLPLKHMQKLYFSKNLLPTVPKNLPPSLVELRIHENRIKKVAAGAFSGLGSMNCIEMGANPIHNSGFEPGAFKGLKLNYLRISEAKLTGVPKDLPDSLQELHLDHNEIQAVELEDLSRYKNLIRLGLGFNHIRNIENGSLDYLPRLRELHLDNNRLTRVPTGLPDLKYLQVVYLHSNNIDQVGVNDFCPRGFGMKRVFYNGISLFSNPVNYWEVQPATFRCVTDRLAIQFGNYKK</sequence>
<name>A0A4Z2B3U8_9TELE</name>
<dbReference type="PIRSF" id="PIRSF002490">
    <property type="entry name" value="SLRP_I"/>
    <property type="match status" value="1"/>
</dbReference>
<evidence type="ECO:0000256" key="4">
    <source>
        <dbReference type="ARBA" id="ARBA00017012"/>
    </source>
</evidence>
<evidence type="ECO:0000259" key="16">
    <source>
        <dbReference type="SMART" id="SM00013"/>
    </source>
</evidence>
<dbReference type="EMBL" id="SWLE01000020">
    <property type="protein sequence ID" value="TNM87022.1"/>
    <property type="molecule type" value="Genomic_DNA"/>
</dbReference>
<accession>A0A4Z2B3U8</accession>
<evidence type="ECO:0000256" key="15">
    <source>
        <dbReference type="RuleBase" id="RU364096"/>
    </source>
</evidence>
<evidence type="ECO:0000256" key="1">
    <source>
        <dbReference type="ARBA" id="ARBA00002214"/>
    </source>
</evidence>
<evidence type="ECO:0000256" key="11">
    <source>
        <dbReference type="ARBA" id="ARBA00023157"/>
    </source>
</evidence>
<dbReference type="SMART" id="SM00369">
    <property type="entry name" value="LRR_TYP"/>
    <property type="match status" value="7"/>
</dbReference>
<evidence type="ECO:0000256" key="13">
    <source>
        <dbReference type="PIRNR" id="PIRNR002490"/>
    </source>
</evidence>
<dbReference type="Pfam" id="PF01462">
    <property type="entry name" value="LRRNT"/>
    <property type="match status" value="1"/>
</dbReference>
<dbReference type="Pfam" id="PF13855">
    <property type="entry name" value="LRR_8"/>
    <property type="match status" value="2"/>
</dbReference>
<evidence type="ECO:0000256" key="2">
    <source>
        <dbReference type="ARBA" id="ARBA00004498"/>
    </source>
</evidence>
<evidence type="ECO:0000256" key="12">
    <source>
        <dbReference type="ARBA" id="ARBA00023180"/>
    </source>
</evidence>
<feature type="disulfide bond" evidence="14">
    <location>
        <begin position="66"/>
        <end position="72"/>
    </location>
</feature>